<reference evidence="2" key="1">
    <citation type="journal article" date="2020" name="Stud. Mycol.">
        <title>101 Dothideomycetes genomes: a test case for predicting lifestyles and emergence of pathogens.</title>
        <authorList>
            <person name="Haridas S."/>
            <person name="Albert R."/>
            <person name="Binder M."/>
            <person name="Bloem J."/>
            <person name="Labutti K."/>
            <person name="Salamov A."/>
            <person name="Andreopoulos B."/>
            <person name="Baker S."/>
            <person name="Barry K."/>
            <person name="Bills G."/>
            <person name="Bluhm B."/>
            <person name="Cannon C."/>
            <person name="Castanera R."/>
            <person name="Culley D."/>
            <person name="Daum C."/>
            <person name="Ezra D."/>
            <person name="Gonzalez J."/>
            <person name="Henrissat B."/>
            <person name="Kuo A."/>
            <person name="Liang C."/>
            <person name="Lipzen A."/>
            <person name="Lutzoni F."/>
            <person name="Magnuson J."/>
            <person name="Mondo S."/>
            <person name="Nolan M."/>
            <person name="Ohm R."/>
            <person name="Pangilinan J."/>
            <person name="Park H.-J."/>
            <person name="Ramirez L."/>
            <person name="Alfaro M."/>
            <person name="Sun H."/>
            <person name="Tritt A."/>
            <person name="Yoshinaga Y."/>
            <person name="Zwiers L.-H."/>
            <person name="Turgeon B."/>
            <person name="Goodwin S."/>
            <person name="Spatafora J."/>
            <person name="Crous P."/>
            <person name="Grigoriev I."/>
        </authorList>
    </citation>
    <scope>NUCLEOTIDE SEQUENCE</scope>
    <source>
        <strain evidence="2">CBS 260.36</strain>
    </source>
</reference>
<sequence>MRPACSRPAATLLLDAAAAAASTKPQQTQLSRGQHHASITTPEQVHVQHKGWLAQHRPSAEHLKTLFFPNHFTLTHIYLPDT</sequence>
<evidence type="ECO:0000313" key="2">
    <source>
        <dbReference type="EMBL" id="KAF2149903.1"/>
    </source>
</evidence>
<dbReference type="EMBL" id="ML996090">
    <property type="protein sequence ID" value="KAF2149903.1"/>
    <property type="molecule type" value="Genomic_DNA"/>
</dbReference>
<name>A0A9P4ITV7_9PEZI</name>
<feature type="compositionally biased region" description="Polar residues" evidence="1">
    <location>
        <begin position="23"/>
        <end position="43"/>
    </location>
</feature>
<gene>
    <name evidence="2" type="ORF">K461DRAFT_281136</name>
</gene>
<keyword evidence="3" id="KW-1185">Reference proteome</keyword>
<feature type="region of interest" description="Disordered" evidence="1">
    <location>
        <begin position="22"/>
        <end position="44"/>
    </location>
</feature>
<dbReference type="Proteomes" id="UP000799439">
    <property type="component" value="Unassembled WGS sequence"/>
</dbReference>
<organism evidence="2 3">
    <name type="scientific">Myriangium duriaei CBS 260.36</name>
    <dbReference type="NCBI Taxonomy" id="1168546"/>
    <lineage>
        <taxon>Eukaryota</taxon>
        <taxon>Fungi</taxon>
        <taxon>Dikarya</taxon>
        <taxon>Ascomycota</taxon>
        <taxon>Pezizomycotina</taxon>
        <taxon>Dothideomycetes</taxon>
        <taxon>Dothideomycetidae</taxon>
        <taxon>Myriangiales</taxon>
        <taxon>Myriangiaceae</taxon>
        <taxon>Myriangium</taxon>
    </lineage>
</organism>
<proteinExistence type="predicted"/>
<dbReference type="AlphaFoldDB" id="A0A9P4ITV7"/>
<comment type="caution">
    <text evidence="2">The sequence shown here is derived from an EMBL/GenBank/DDBJ whole genome shotgun (WGS) entry which is preliminary data.</text>
</comment>
<accession>A0A9P4ITV7</accession>
<protein>
    <submittedName>
        <fullName evidence="2">Uncharacterized protein</fullName>
    </submittedName>
</protein>
<evidence type="ECO:0000256" key="1">
    <source>
        <dbReference type="SAM" id="MobiDB-lite"/>
    </source>
</evidence>
<evidence type="ECO:0000313" key="3">
    <source>
        <dbReference type="Proteomes" id="UP000799439"/>
    </source>
</evidence>